<keyword evidence="1" id="KW-0472">Membrane</keyword>
<organism evidence="2 3">
    <name type="scientific">Thermococcus barossii</name>
    <dbReference type="NCBI Taxonomy" id="54077"/>
    <lineage>
        <taxon>Archaea</taxon>
        <taxon>Methanobacteriati</taxon>
        <taxon>Methanobacteriota</taxon>
        <taxon>Thermococci</taxon>
        <taxon>Thermococcales</taxon>
        <taxon>Thermococcaceae</taxon>
        <taxon>Thermococcus</taxon>
    </lineage>
</organism>
<keyword evidence="1" id="KW-1133">Transmembrane helix</keyword>
<proteinExistence type="predicted"/>
<dbReference type="AlphaFoldDB" id="A0A2Z2MEP0"/>
<evidence type="ECO:0000256" key="1">
    <source>
        <dbReference type="SAM" id="Phobius"/>
    </source>
</evidence>
<name>A0A2Z2MEP0_9EURY</name>
<dbReference type="Proteomes" id="UP000250272">
    <property type="component" value="Chromosome"/>
</dbReference>
<keyword evidence="3" id="KW-1185">Reference proteome</keyword>
<evidence type="ECO:0000313" key="3">
    <source>
        <dbReference type="Proteomes" id="UP000250272"/>
    </source>
</evidence>
<keyword evidence="1" id="KW-0812">Transmembrane</keyword>
<evidence type="ECO:0000313" key="2">
    <source>
        <dbReference type="EMBL" id="ASJ04997.1"/>
    </source>
</evidence>
<feature type="transmembrane region" description="Helical" evidence="1">
    <location>
        <begin position="71"/>
        <end position="90"/>
    </location>
</feature>
<feature type="transmembrane region" description="Helical" evidence="1">
    <location>
        <begin position="227"/>
        <end position="251"/>
    </location>
</feature>
<feature type="transmembrane region" description="Helical" evidence="1">
    <location>
        <begin position="135"/>
        <end position="154"/>
    </location>
</feature>
<feature type="transmembrane region" description="Helical" evidence="1">
    <location>
        <begin position="110"/>
        <end position="128"/>
    </location>
</feature>
<protein>
    <submittedName>
        <fullName evidence="2">Uncharacterized protein</fullName>
    </submittedName>
</protein>
<dbReference type="GeneID" id="33326371"/>
<feature type="transmembrane region" description="Helical" evidence="1">
    <location>
        <begin position="32"/>
        <end position="50"/>
    </location>
</feature>
<dbReference type="EMBL" id="CP015101">
    <property type="protein sequence ID" value="ASJ04997.1"/>
    <property type="molecule type" value="Genomic_DNA"/>
</dbReference>
<dbReference type="RefSeq" id="WP_088865003.1">
    <property type="nucleotide sequence ID" value="NZ_CP015101.1"/>
</dbReference>
<reference evidence="2 3" key="1">
    <citation type="submission" date="2016-04" db="EMBL/GenBank/DDBJ databases">
        <title>Complete genome sequence of Thermococcus barossii type strain SHCK-94.</title>
        <authorList>
            <person name="Oger P.M."/>
        </authorList>
    </citation>
    <scope>NUCLEOTIDE SEQUENCE [LARGE SCALE GENOMIC DNA]</scope>
    <source>
        <strain evidence="2 3">SHCK-94</strain>
    </source>
</reference>
<dbReference type="KEGG" id="tbs:A3L01_06310"/>
<accession>A0A2Z2MEP0</accession>
<feature type="transmembrane region" description="Helical" evidence="1">
    <location>
        <begin position="190"/>
        <end position="215"/>
    </location>
</feature>
<gene>
    <name evidence="2" type="ORF">A3L01_06310</name>
</gene>
<sequence>MGNAQSETLNTIVNNIIKNSQGLHEDISFLEITYGAIVTFSIIIGIILNASHSAPSLLGRLYPNVDSWIDFRLRLITLLIVSYSLLQWSLHTLVTVRVIGFKQYLSLVNYRKTIYLVVYLLFFIALMPSDGYSRVEAWILFLIIFSMVCYAYWIMVDRDILNMVKFVIFYELIVPMLGSQWGSRRYIIRMLRLCLLTTFVAISSSMFSGITLSVFLNGNQIMYDRTILQIFVVVLVILFFELGFVFVRAYIRERKNRELLHKLNISITLKTCKWNKERDRPILNTTSPKDLLEYLSAIFDSLYIWEDKSEDKSRDKKMLQKEKLKKEKLSCLLFTYTLGEVFEIAYSRYHRFETDICINRQNNDNDCNDLFNRLLFQDTFHEFTKIPFTRQLNTHDECERKKLLFIRDTFLDLENKGNLIVKNLDVIYATLASNNSHTQGAQSSIIVEYNIIPKRTT</sequence>